<dbReference type="VEuPathDB" id="FungiDB:ASPGLDRAFT_414125"/>
<dbReference type="EMBL" id="KV878899">
    <property type="protein sequence ID" value="OJJ83583.1"/>
    <property type="molecule type" value="Genomic_DNA"/>
</dbReference>
<gene>
    <name evidence="2" type="ORF">ASPGLDRAFT_414125</name>
</gene>
<proteinExistence type="predicted"/>
<feature type="transmembrane region" description="Helical" evidence="1">
    <location>
        <begin position="108"/>
        <end position="132"/>
    </location>
</feature>
<organism evidence="2 3">
    <name type="scientific">Aspergillus glaucus CBS 516.65</name>
    <dbReference type="NCBI Taxonomy" id="1160497"/>
    <lineage>
        <taxon>Eukaryota</taxon>
        <taxon>Fungi</taxon>
        <taxon>Dikarya</taxon>
        <taxon>Ascomycota</taxon>
        <taxon>Pezizomycotina</taxon>
        <taxon>Eurotiomycetes</taxon>
        <taxon>Eurotiomycetidae</taxon>
        <taxon>Eurotiales</taxon>
        <taxon>Aspergillaceae</taxon>
        <taxon>Aspergillus</taxon>
        <taxon>Aspergillus subgen. Aspergillus</taxon>
    </lineage>
</organism>
<dbReference type="RefSeq" id="XP_022400281.1">
    <property type="nucleotide sequence ID" value="XM_022545403.1"/>
</dbReference>
<dbReference type="AlphaFoldDB" id="A0A1L9VI70"/>
<keyword evidence="1" id="KW-0472">Membrane</keyword>
<feature type="transmembrane region" description="Helical" evidence="1">
    <location>
        <begin position="84"/>
        <end position="101"/>
    </location>
</feature>
<dbReference type="GeneID" id="34461664"/>
<evidence type="ECO:0000256" key="1">
    <source>
        <dbReference type="SAM" id="Phobius"/>
    </source>
</evidence>
<accession>A0A1L9VI70</accession>
<keyword evidence="1" id="KW-1133">Transmembrane helix</keyword>
<keyword evidence="1" id="KW-0812">Transmembrane</keyword>
<dbReference type="Pfam" id="PF12716">
    <property type="entry name" value="Apq12"/>
    <property type="match status" value="1"/>
</dbReference>
<reference evidence="3" key="1">
    <citation type="journal article" date="2017" name="Genome Biol.">
        <title>Comparative genomics reveals high biological diversity and specific adaptations in the industrially and medically important fungal genus Aspergillus.</title>
        <authorList>
            <person name="de Vries R.P."/>
            <person name="Riley R."/>
            <person name="Wiebenga A."/>
            <person name="Aguilar-Osorio G."/>
            <person name="Amillis S."/>
            <person name="Uchima C.A."/>
            <person name="Anderluh G."/>
            <person name="Asadollahi M."/>
            <person name="Askin M."/>
            <person name="Barry K."/>
            <person name="Battaglia E."/>
            <person name="Bayram O."/>
            <person name="Benocci T."/>
            <person name="Braus-Stromeyer S.A."/>
            <person name="Caldana C."/>
            <person name="Canovas D."/>
            <person name="Cerqueira G.C."/>
            <person name="Chen F."/>
            <person name="Chen W."/>
            <person name="Choi C."/>
            <person name="Clum A."/>
            <person name="Dos Santos R.A."/>
            <person name="Damasio A.R."/>
            <person name="Diallinas G."/>
            <person name="Emri T."/>
            <person name="Fekete E."/>
            <person name="Flipphi M."/>
            <person name="Freyberg S."/>
            <person name="Gallo A."/>
            <person name="Gournas C."/>
            <person name="Habgood R."/>
            <person name="Hainaut M."/>
            <person name="Harispe M.L."/>
            <person name="Henrissat B."/>
            <person name="Hilden K.S."/>
            <person name="Hope R."/>
            <person name="Hossain A."/>
            <person name="Karabika E."/>
            <person name="Karaffa L."/>
            <person name="Karanyi Z."/>
            <person name="Krasevec N."/>
            <person name="Kuo A."/>
            <person name="Kusch H."/>
            <person name="LaButti K."/>
            <person name="Lagendijk E.L."/>
            <person name="Lapidus A."/>
            <person name="Levasseur A."/>
            <person name="Lindquist E."/>
            <person name="Lipzen A."/>
            <person name="Logrieco A.F."/>
            <person name="MacCabe A."/>
            <person name="Maekelae M.R."/>
            <person name="Malavazi I."/>
            <person name="Melin P."/>
            <person name="Meyer V."/>
            <person name="Mielnichuk N."/>
            <person name="Miskei M."/>
            <person name="Molnar A.P."/>
            <person name="Mule G."/>
            <person name="Ngan C.Y."/>
            <person name="Orejas M."/>
            <person name="Orosz E."/>
            <person name="Ouedraogo J.P."/>
            <person name="Overkamp K.M."/>
            <person name="Park H.-S."/>
            <person name="Perrone G."/>
            <person name="Piumi F."/>
            <person name="Punt P.J."/>
            <person name="Ram A.F."/>
            <person name="Ramon A."/>
            <person name="Rauscher S."/>
            <person name="Record E."/>
            <person name="Riano-Pachon D.M."/>
            <person name="Robert V."/>
            <person name="Roehrig J."/>
            <person name="Ruller R."/>
            <person name="Salamov A."/>
            <person name="Salih N.S."/>
            <person name="Samson R.A."/>
            <person name="Sandor E."/>
            <person name="Sanguinetti M."/>
            <person name="Schuetze T."/>
            <person name="Sepcic K."/>
            <person name="Shelest E."/>
            <person name="Sherlock G."/>
            <person name="Sophianopoulou V."/>
            <person name="Squina F.M."/>
            <person name="Sun H."/>
            <person name="Susca A."/>
            <person name="Todd R.B."/>
            <person name="Tsang A."/>
            <person name="Unkles S.E."/>
            <person name="van de Wiele N."/>
            <person name="van Rossen-Uffink D."/>
            <person name="Oliveira J.V."/>
            <person name="Vesth T.C."/>
            <person name="Visser J."/>
            <person name="Yu J.-H."/>
            <person name="Zhou M."/>
            <person name="Andersen M.R."/>
            <person name="Archer D.B."/>
            <person name="Baker S.E."/>
            <person name="Benoit I."/>
            <person name="Brakhage A.A."/>
            <person name="Braus G.H."/>
            <person name="Fischer R."/>
            <person name="Frisvad J.C."/>
            <person name="Goldman G.H."/>
            <person name="Houbraken J."/>
            <person name="Oakley B."/>
            <person name="Pocsi I."/>
            <person name="Scazzocchio C."/>
            <person name="Seiboth B."/>
            <person name="vanKuyk P.A."/>
            <person name="Wortman J."/>
            <person name="Dyer P.S."/>
            <person name="Grigoriev I.V."/>
        </authorList>
    </citation>
    <scope>NUCLEOTIDE SEQUENCE [LARGE SCALE GENOMIC DNA]</scope>
    <source>
        <strain evidence="3">CBS 516.65</strain>
    </source>
</reference>
<protein>
    <recommendedName>
        <fullName evidence="4">Nuclear pore assembly and biogenesis-domain-containing protein</fullName>
    </recommendedName>
</protein>
<dbReference type="Proteomes" id="UP000184300">
    <property type="component" value="Unassembled WGS sequence"/>
</dbReference>
<dbReference type="InterPro" id="IPR024316">
    <property type="entry name" value="APQ12"/>
</dbReference>
<sequence length="179" mass="20272">MDFIPGTLPNHFPLHNKPIRIRSRYTNRKTEYLHPLLINNPFLANLTTTPEILTTHLTTVRTTYLDPYFLTPLSSLLTSSTPDLVSVFLLLLILFLSLKILDYTRRMVLFWVWLVFRVVFWGVILAVGYWVYSVGVERAGVEVGRALGLAKGVWEEFERGVDGGGAPGGQGFGQYGREL</sequence>
<evidence type="ECO:0008006" key="4">
    <source>
        <dbReference type="Google" id="ProtNLM"/>
    </source>
</evidence>
<evidence type="ECO:0000313" key="3">
    <source>
        <dbReference type="Proteomes" id="UP000184300"/>
    </source>
</evidence>
<keyword evidence="3" id="KW-1185">Reference proteome</keyword>
<evidence type="ECO:0000313" key="2">
    <source>
        <dbReference type="EMBL" id="OJJ83583.1"/>
    </source>
</evidence>
<name>A0A1L9VI70_ASPGL</name>